<dbReference type="FunFam" id="1.20.920.10:FF:000066">
    <property type="entry name" value="Transcription initiation factor TFIID subunit 1"/>
    <property type="match status" value="1"/>
</dbReference>
<evidence type="ECO:0000313" key="8">
    <source>
        <dbReference type="EMBL" id="EFX72674.1"/>
    </source>
</evidence>
<dbReference type="PANTHER" id="PTHR16266:SF17">
    <property type="entry name" value="BRWD3"/>
    <property type="match status" value="1"/>
</dbReference>
<dbReference type="InterPro" id="IPR057452">
    <property type="entry name" value="BRWD/PHIP_N"/>
</dbReference>
<feature type="compositionally biased region" description="Polar residues" evidence="6">
    <location>
        <begin position="649"/>
        <end position="660"/>
    </location>
</feature>
<dbReference type="PROSITE" id="PS50294">
    <property type="entry name" value="WD_REPEATS_REGION"/>
    <property type="match status" value="4"/>
</dbReference>
<dbReference type="FunCoup" id="E9H6J7">
    <property type="interactions" value="1837"/>
</dbReference>
<dbReference type="PhylomeDB" id="E9H6J7"/>
<dbReference type="FunFam" id="1.20.920.10:FF:000081">
    <property type="entry name" value="Bromodomain and WD repeat-containing protein"/>
    <property type="match status" value="1"/>
</dbReference>
<dbReference type="InterPro" id="IPR019775">
    <property type="entry name" value="WD40_repeat_CS"/>
</dbReference>
<evidence type="ECO:0000256" key="2">
    <source>
        <dbReference type="ARBA" id="ARBA00022737"/>
    </source>
</evidence>
<dbReference type="SUPFAM" id="SSF50978">
    <property type="entry name" value="WD40 repeat-like"/>
    <property type="match status" value="1"/>
</dbReference>
<dbReference type="SUPFAM" id="SSF47370">
    <property type="entry name" value="Bromodomain"/>
    <property type="match status" value="2"/>
</dbReference>
<dbReference type="FunFam" id="2.130.10.10:FF:000997">
    <property type="entry name" value="AGAP002030-PA-like protein"/>
    <property type="match status" value="1"/>
</dbReference>
<dbReference type="Gene3D" id="1.20.920.10">
    <property type="entry name" value="Bromodomain-like"/>
    <property type="match status" value="2"/>
</dbReference>
<evidence type="ECO:0000256" key="6">
    <source>
        <dbReference type="SAM" id="MobiDB-lite"/>
    </source>
</evidence>
<dbReference type="SMART" id="SM00297">
    <property type="entry name" value="BROMO"/>
    <property type="match status" value="2"/>
</dbReference>
<dbReference type="Proteomes" id="UP000000305">
    <property type="component" value="Unassembled WGS sequence"/>
</dbReference>
<evidence type="ECO:0000313" key="9">
    <source>
        <dbReference type="Proteomes" id="UP000000305"/>
    </source>
</evidence>
<dbReference type="InParanoid" id="E9H6J7"/>
<dbReference type="SMART" id="SM00320">
    <property type="entry name" value="WD40"/>
    <property type="match status" value="8"/>
</dbReference>
<dbReference type="Pfam" id="PF25313">
    <property type="entry name" value="BRWD_AD"/>
    <property type="match status" value="1"/>
</dbReference>
<evidence type="ECO:0000259" key="7">
    <source>
        <dbReference type="PROSITE" id="PS50014"/>
    </source>
</evidence>
<dbReference type="GO" id="GO:0007010">
    <property type="term" value="P:cytoskeleton organization"/>
    <property type="evidence" value="ECO:0000318"/>
    <property type="project" value="GO_Central"/>
</dbReference>
<keyword evidence="1 5" id="KW-0853">WD repeat</keyword>
<feature type="compositionally biased region" description="Basic and acidic residues" evidence="6">
    <location>
        <begin position="732"/>
        <end position="746"/>
    </location>
</feature>
<feature type="compositionally biased region" description="Polar residues" evidence="6">
    <location>
        <begin position="1219"/>
        <end position="1237"/>
    </location>
</feature>
<dbReference type="OrthoDB" id="10265743at2759"/>
<accession>E9H6J7</accession>
<dbReference type="PRINTS" id="PR00503">
    <property type="entry name" value="BROMODOMAIN"/>
</dbReference>
<dbReference type="OMA" id="MNRTRPR"/>
<feature type="domain" description="Bromo" evidence="7">
    <location>
        <begin position="1097"/>
        <end position="1167"/>
    </location>
</feature>
<feature type="region of interest" description="Disordered" evidence="6">
    <location>
        <begin position="615"/>
        <end position="859"/>
    </location>
</feature>
<dbReference type="KEGG" id="dpx:DAPPUDRAFT_200903"/>
<dbReference type="PROSITE" id="PS50014">
    <property type="entry name" value="BROMODOMAIN_2"/>
    <property type="match status" value="2"/>
</dbReference>
<evidence type="ECO:0000256" key="5">
    <source>
        <dbReference type="PROSITE-ProRule" id="PRU00221"/>
    </source>
</evidence>
<dbReference type="InterPro" id="IPR036427">
    <property type="entry name" value="Bromodomain-like_sf"/>
</dbReference>
<feature type="repeat" description="WD" evidence="5">
    <location>
        <begin position="325"/>
        <end position="366"/>
    </location>
</feature>
<dbReference type="PROSITE" id="PS00633">
    <property type="entry name" value="BROMODOMAIN_1"/>
    <property type="match status" value="1"/>
</dbReference>
<dbReference type="InterPro" id="IPR001487">
    <property type="entry name" value="Bromodomain"/>
</dbReference>
<evidence type="ECO:0000256" key="4">
    <source>
        <dbReference type="PROSITE-ProRule" id="PRU00035"/>
    </source>
</evidence>
<dbReference type="EMBL" id="GL732597">
    <property type="protein sequence ID" value="EFX72674.1"/>
    <property type="molecule type" value="Genomic_DNA"/>
</dbReference>
<sequence length="1357" mass="151887">MHGLLPKRIDWLGNEHDQTYAQVCQSFSHVGPNHLLELCRRLGPLVDKEVPTNVQGVHSLLGAGRQSILRRKEDIIRKLHREHYVVRQNKRPRLFPHDIAHPPNNVPLLLGREFTGAIDTQSATPAKLYSRVQLFCRTLGHLSAVYCVLFDRTGQYIFTGADDLLIKIWSVVTGRLLATLRGASAEIADIAVSCDNTLLAAGSCDKIVRVWCLRTTAPIAVLTGHGGTITSINFCPADRGSVRYLASTSSDGSVSFWEYVTEPGQTPKFFPRPHKFNEKIRPGQAQMLCASFSPGGSFMATGCADHHVRVYAMFGQEGPERILEQEAHSDRVDSIQWANTGLRFISGSKDGSALIWRYEKQEWRTVRLRMSCRLEGASTATAEELSQKLKVTMVTWSRDDRYLITAVSDFSIKIWDSSTGILHKELRGHEGEAFVLEPHPFDPNVLLSAGHDGRLLIWDMAKGEVMKSFLNFIDGQGHGAVFDAKWNPSGSTIAATDSHGHLSIYGIGPSESFKKLPKAIFFHTDYRPLIRDAHHHVLDEQTQLAPHLMPPPFLVDSEGNPYPPNMQRLVPGRENLKDDQLVPTVVVNANGEQEIVAGVERTRSNIDQMIAELAQQQERQRNRPRSSTTAAVAAASAAVPSTSTAPPNSDHSYTSRTPHTAHSRPLLVASGSGNSPRASVTPEPESGEAADDVPEDGDTVNLSTEATASESLPGFSRRHNYRTRANRTTNGTRERVREGASDGTRERSRRVVRRVVSTDEDEQVDVEVEERRSSRRTSPRDNDTGDEEETQTRGSSSSSSSEYSDWTAEAGVNLEPPKRTRKKPANEAEEGEGSQPGPKKRRGPIPKAGSGGLDRIPESFRPSEWLSSVVPRRQPFYPQMGDEVIYFRQGLFFYYVDAINQKKLFELNPRSLPWSSQTIREQELVKIIGIKYEIKPPRLCCLKLGLMDPATGVLTGESFILKYHDVADVLDFLVLKQNYDLAIQRNWQPGDRFRSIIDDLWWEGQLETREPYQAQCPDSMFLCYRIRWDNDEVDRVSPWDLEKIDLERRPTGPGTGVPVIPSEIAMTLYQPRAEDWPPGGDRDSECDRISAGLSQVMGLAIAEPFVAPVDLNLYPSYAYVVEYPMDLSTIKARLENRFYRRVTAVQYDVRYVYTNACKFNEPKSDIVRSASIISDLCLEIIRNRDSVDATALYHQLVEKYKIRDEGADENAAGAGPSKSGVSTKRNGSAPNTPNTPAALSWKQQCKDLIDTLCQSEDAGPFREPVSILDVPDYLQVIDHPMDLGTVREQLQVSNYATPMDFAKDVRLIFENSKKYNTLKKSRIFAMTVRLSASFEEHIRGILASYKHRKSSDSKSRC</sequence>
<dbReference type="InterPro" id="IPR018359">
    <property type="entry name" value="Bromodomain_CS"/>
</dbReference>
<dbReference type="STRING" id="6669.E9H6J7"/>
<proteinExistence type="predicted"/>
<gene>
    <name evidence="8" type="ORF">DAPPUDRAFT_200903</name>
</gene>
<dbReference type="GO" id="GO:0008360">
    <property type="term" value="P:regulation of cell shape"/>
    <property type="evidence" value="ECO:0000318"/>
    <property type="project" value="GO_Central"/>
</dbReference>
<dbReference type="eggNOG" id="KOG0644">
    <property type="taxonomic scope" value="Eukaryota"/>
</dbReference>
<feature type="domain" description="Bromo" evidence="7">
    <location>
        <begin position="1253"/>
        <end position="1316"/>
    </location>
</feature>
<dbReference type="CDD" id="cd00200">
    <property type="entry name" value="WD40"/>
    <property type="match status" value="1"/>
</dbReference>
<dbReference type="GO" id="GO:0005634">
    <property type="term" value="C:nucleus"/>
    <property type="evidence" value="ECO:0000318"/>
    <property type="project" value="GO_Central"/>
</dbReference>
<dbReference type="FunFam" id="2.130.10.10:FF:001856">
    <property type="entry name" value="Bromodomain and WD repeat-containing protein"/>
    <property type="match status" value="1"/>
</dbReference>
<dbReference type="PROSITE" id="PS00678">
    <property type="entry name" value="WD_REPEATS_1"/>
    <property type="match status" value="2"/>
</dbReference>
<name>E9H6J7_DAPPU</name>
<dbReference type="Pfam" id="PF00439">
    <property type="entry name" value="Bromodomain"/>
    <property type="match status" value="2"/>
</dbReference>
<dbReference type="HOGENOM" id="CLU_001108_2_1_1"/>
<dbReference type="InterPro" id="IPR001680">
    <property type="entry name" value="WD40_rpt"/>
</dbReference>
<keyword evidence="3 4" id="KW-0103">Bromodomain</keyword>
<keyword evidence="2" id="KW-0677">Repeat</keyword>
<dbReference type="GO" id="GO:0006357">
    <property type="term" value="P:regulation of transcription by RNA polymerase II"/>
    <property type="evidence" value="ECO:0000318"/>
    <property type="project" value="GO_Central"/>
</dbReference>
<feature type="compositionally biased region" description="Acidic residues" evidence="6">
    <location>
        <begin position="758"/>
        <end position="768"/>
    </location>
</feature>
<keyword evidence="9" id="KW-1185">Reference proteome</keyword>
<feature type="compositionally biased region" description="Polar residues" evidence="6">
    <location>
        <begin position="700"/>
        <end position="710"/>
    </location>
</feature>
<protein>
    <recommendedName>
        <fullName evidence="7">Bromo domain-containing protein</fullName>
    </recommendedName>
</protein>
<dbReference type="InterPro" id="IPR052060">
    <property type="entry name" value="Bromo_WD_repeat"/>
</dbReference>
<feature type="repeat" description="WD" evidence="5">
    <location>
        <begin position="222"/>
        <end position="258"/>
    </location>
</feature>
<evidence type="ECO:0000256" key="1">
    <source>
        <dbReference type="ARBA" id="ARBA00022574"/>
    </source>
</evidence>
<dbReference type="Gene3D" id="2.130.10.10">
    <property type="entry name" value="YVTN repeat-like/Quinoprotein amine dehydrogenase"/>
    <property type="match status" value="2"/>
</dbReference>
<dbReference type="Pfam" id="PF00400">
    <property type="entry name" value="WD40"/>
    <property type="match status" value="7"/>
</dbReference>
<dbReference type="Pfam" id="PF25437">
    <property type="entry name" value="BRWD1_N"/>
    <property type="match status" value="1"/>
</dbReference>
<dbReference type="PROSITE" id="PS50082">
    <property type="entry name" value="WD_REPEATS_2"/>
    <property type="match status" value="6"/>
</dbReference>
<reference evidence="8 9" key="1">
    <citation type="journal article" date="2011" name="Science">
        <title>The ecoresponsive genome of Daphnia pulex.</title>
        <authorList>
            <person name="Colbourne J.K."/>
            <person name="Pfrender M.E."/>
            <person name="Gilbert D."/>
            <person name="Thomas W.K."/>
            <person name="Tucker A."/>
            <person name="Oakley T.H."/>
            <person name="Tokishita S."/>
            <person name="Aerts A."/>
            <person name="Arnold G.J."/>
            <person name="Basu M.K."/>
            <person name="Bauer D.J."/>
            <person name="Caceres C.E."/>
            <person name="Carmel L."/>
            <person name="Casola C."/>
            <person name="Choi J.H."/>
            <person name="Detter J.C."/>
            <person name="Dong Q."/>
            <person name="Dusheyko S."/>
            <person name="Eads B.D."/>
            <person name="Frohlich T."/>
            <person name="Geiler-Samerotte K.A."/>
            <person name="Gerlach D."/>
            <person name="Hatcher P."/>
            <person name="Jogdeo S."/>
            <person name="Krijgsveld J."/>
            <person name="Kriventseva E.V."/>
            <person name="Kultz D."/>
            <person name="Laforsch C."/>
            <person name="Lindquist E."/>
            <person name="Lopez J."/>
            <person name="Manak J.R."/>
            <person name="Muller J."/>
            <person name="Pangilinan J."/>
            <person name="Patwardhan R.P."/>
            <person name="Pitluck S."/>
            <person name="Pritham E.J."/>
            <person name="Rechtsteiner A."/>
            <person name="Rho M."/>
            <person name="Rogozin I.B."/>
            <person name="Sakarya O."/>
            <person name="Salamov A."/>
            <person name="Schaack S."/>
            <person name="Shapiro H."/>
            <person name="Shiga Y."/>
            <person name="Skalitzky C."/>
            <person name="Smith Z."/>
            <person name="Souvorov A."/>
            <person name="Sung W."/>
            <person name="Tang Z."/>
            <person name="Tsuchiya D."/>
            <person name="Tu H."/>
            <person name="Vos H."/>
            <person name="Wang M."/>
            <person name="Wolf Y.I."/>
            <person name="Yamagata H."/>
            <person name="Yamada T."/>
            <person name="Ye Y."/>
            <person name="Shaw J.R."/>
            <person name="Andrews J."/>
            <person name="Crease T.J."/>
            <person name="Tang H."/>
            <person name="Lucas S.M."/>
            <person name="Robertson H.M."/>
            <person name="Bork P."/>
            <person name="Koonin E.V."/>
            <person name="Zdobnov E.M."/>
            <person name="Grigoriev I.V."/>
            <person name="Lynch M."/>
            <person name="Boore J.L."/>
        </authorList>
    </citation>
    <scope>NUCLEOTIDE SEQUENCE [LARGE SCALE GENOMIC DNA]</scope>
</reference>
<dbReference type="PANTHER" id="PTHR16266">
    <property type="entry name" value="WD REPEAT DOMAIN 9"/>
    <property type="match status" value="1"/>
</dbReference>
<feature type="compositionally biased region" description="Basic residues" evidence="6">
    <location>
        <begin position="716"/>
        <end position="725"/>
    </location>
</feature>
<organism evidence="8 9">
    <name type="scientific">Daphnia pulex</name>
    <name type="common">Water flea</name>
    <dbReference type="NCBI Taxonomy" id="6669"/>
    <lineage>
        <taxon>Eukaryota</taxon>
        <taxon>Metazoa</taxon>
        <taxon>Ecdysozoa</taxon>
        <taxon>Arthropoda</taxon>
        <taxon>Crustacea</taxon>
        <taxon>Branchiopoda</taxon>
        <taxon>Diplostraca</taxon>
        <taxon>Cladocera</taxon>
        <taxon>Anomopoda</taxon>
        <taxon>Daphniidae</taxon>
        <taxon>Daphnia</taxon>
    </lineage>
</organism>
<feature type="compositionally biased region" description="Acidic residues" evidence="6">
    <location>
        <begin position="685"/>
        <end position="698"/>
    </location>
</feature>
<feature type="repeat" description="WD" evidence="5">
    <location>
        <begin position="138"/>
        <end position="179"/>
    </location>
</feature>
<feature type="repeat" description="WD" evidence="5">
    <location>
        <begin position="384"/>
        <end position="420"/>
    </location>
</feature>
<feature type="repeat" description="WD" evidence="5">
    <location>
        <begin position="426"/>
        <end position="468"/>
    </location>
</feature>
<feature type="repeat" description="WD" evidence="5">
    <location>
        <begin position="180"/>
        <end position="221"/>
    </location>
</feature>
<feature type="region of interest" description="Disordered" evidence="6">
    <location>
        <begin position="1208"/>
        <end position="1237"/>
    </location>
</feature>
<dbReference type="CDD" id="cd05529">
    <property type="entry name" value="Bromo_WDR9_I_like"/>
    <property type="match status" value="1"/>
</dbReference>
<dbReference type="InterPro" id="IPR057451">
    <property type="entry name" value="BRWD/PHIP_AD"/>
</dbReference>
<dbReference type="InterPro" id="IPR036322">
    <property type="entry name" value="WD40_repeat_dom_sf"/>
</dbReference>
<dbReference type="InterPro" id="IPR015943">
    <property type="entry name" value="WD40/YVTN_repeat-like_dom_sf"/>
</dbReference>
<feature type="compositionally biased region" description="Low complexity" evidence="6">
    <location>
        <begin position="625"/>
        <end position="647"/>
    </location>
</feature>
<evidence type="ECO:0000256" key="3">
    <source>
        <dbReference type="ARBA" id="ARBA00023117"/>
    </source>
</evidence>